<reference evidence="1 2" key="1">
    <citation type="submission" date="2019-06" db="EMBL/GenBank/DDBJ databases">
        <title>WGS assembly of Gossypium darwinii.</title>
        <authorList>
            <person name="Chen Z.J."/>
            <person name="Sreedasyam A."/>
            <person name="Ando A."/>
            <person name="Song Q."/>
            <person name="De L."/>
            <person name="Hulse-Kemp A."/>
            <person name="Ding M."/>
            <person name="Ye W."/>
            <person name="Kirkbride R."/>
            <person name="Jenkins J."/>
            <person name="Plott C."/>
            <person name="Lovell J."/>
            <person name="Lin Y.-M."/>
            <person name="Vaughn R."/>
            <person name="Liu B."/>
            <person name="Li W."/>
            <person name="Simpson S."/>
            <person name="Scheffler B."/>
            <person name="Saski C."/>
            <person name="Grover C."/>
            <person name="Hu G."/>
            <person name="Conover J."/>
            <person name="Carlson J."/>
            <person name="Shu S."/>
            <person name="Boston L."/>
            <person name="Williams M."/>
            <person name="Peterson D."/>
            <person name="Mcgee K."/>
            <person name="Jones D."/>
            <person name="Wendel J."/>
            <person name="Stelly D."/>
            <person name="Grimwood J."/>
            <person name="Schmutz J."/>
        </authorList>
    </citation>
    <scope>NUCLEOTIDE SEQUENCE [LARGE SCALE GENOMIC DNA]</scope>
    <source>
        <strain evidence="1">1808015.09</strain>
    </source>
</reference>
<protein>
    <submittedName>
        <fullName evidence="1">Uncharacterized protein</fullName>
    </submittedName>
</protein>
<gene>
    <name evidence="1" type="ORF">ES288_D11G137900v1</name>
</gene>
<evidence type="ECO:0000313" key="2">
    <source>
        <dbReference type="Proteomes" id="UP000323506"/>
    </source>
</evidence>
<proteinExistence type="predicted"/>
<dbReference type="Proteomes" id="UP000323506">
    <property type="component" value="Chromosome D11"/>
</dbReference>
<keyword evidence="2" id="KW-1185">Reference proteome</keyword>
<sequence>MQRATCARCCASFGKRIMEVARSQILTKSKGCPESNVTNTLSSIPSRFCDVRKKSMSRVTPLP</sequence>
<accession>A0A5D2AJG7</accession>
<evidence type="ECO:0000313" key="1">
    <source>
        <dbReference type="EMBL" id="TYG44974.1"/>
    </source>
</evidence>
<organism evidence="1 2">
    <name type="scientific">Gossypium darwinii</name>
    <name type="common">Darwin's cotton</name>
    <name type="synonym">Gossypium barbadense var. darwinii</name>
    <dbReference type="NCBI Taxonomy" id="34276"/>
    <lineage>
        <taxon>Eukaryota</taxon>
        <taxon>Viridiplantae</taxon>
        <taxon>Streptophyta</taxon>
        <taxon>Embryophyta</taxon>
        <taxon>Tracheophyta</taxon>
        <taxon>Spermatophyta</taxon>
        <taxon>Magnoliopsida</taxon>
        <taxon>eudicotyledons</taxon>
        <taxon>Gunneridae</taxon>
        <taxon>Pentapetalae</taxon>
        <taxon>rosids</taxon>
        <taxon>malvids</taxon>
        <taxon>Malvales</taxon>
        <taxon>Malvaceae</taxon>
        <taxon>Malvoideae</taxon>
        <taxon>Gossypium</taxon>
    </lineage>
</organism>
<dbReference type="AlphaFoldDB" id="A0A5D2AJG7"/>
<name>A0A5D2AJG7_GOSDA</name>
<dbReference type="EMBL" id="CM017711">
    <property type="protein sequence ID" value="TYG44974.1"/>
    <property type="molecule type" value="Genomic_DNA"/>
</dbReference>